<protein>
    <submittedName>
        <fullName evidence="1">Uncharacterized protein</fullName>
    </submittedName>
</protein>
<feature type="non-terminal residue" evidence="1">
    <location>
        <position position="1"/>
    </location>
</feature>
<name>X0YXD3_9ZZZZ</name>
<organism evidence="1">
    <name type="scientific">marine sediment metagenome</name>
    <dbReference type="NCBI Taxonomy" id="412755"/>
    <lineage>
        <taxon>unclassified sequences</taxon>
        <taxon>metagenomes</taxon>
        <taxon>ecological metagenomes</taxon>
    </lineage>
</organism>
<sequence>NYATIEDIDPIIPPTYYKASWTPETLKRYWPKALKFTFTLYDSKGILEKSRTFTHIVYLGE</sequence>
<proteinExistence type="predicted"/>
<dbReference type="EMBL" id="BART01007637">
    <property type="protein sequence ID" value="GAG60925.1"/>
    <property type="molecule type" value="Genomic_DNA"/>
</dbReference>
<comment type="caution">
    <text evidence="1">The sequence shown here is derived from an EMBL/GenBank/DDBJ whole genome shotgun (WGS) entry which is preliminary data.</text>
</comment>
<gene>
    <name evidence="1" type="ORF">S01H4_17354</name>
</gene>
<reference evidence="1" key="1">
    <citation type="journal article" date="2014" name="Front. Microbiol.">
        <title>High frequency of phylogenetically diverse reductive dehalogenase-homologous genes in deep subseafloor sedimentary metagenomes.</title>
        <authorList>
            <person name="Kawai M."/>
            <person name="Futagami T."/>
            <person name="Toyoda A."/>
            <person name="Takaki Y."/>
            <person name="Nishi S."/>
            <person name="Hori S."/>
            <person name="Arai W."/>
            <person name="Tsubouchi T."/>
            <person name="Morono Y."/>
            <person name="Uchiyama I."/>
            <person name="Ito T."/>
            <person name="Fujiyama A."/>
            <person name="Inagaki F."/>
            <person name="Takami H."/>
        </authorList>
    </citation>
    <scope>NUCLEOTIDE SEQUENCE</scope>
    <source>
        <strain evidence="1">Expedition CK06-06</strain>
    </source>
</reference>
<accession>X0YXD3</accession>
<dbReference type="AlphaFoldDB" id="X0YXD3"/>
<evidence type="ECO:0000313" key="1">
    <source>
        <dbReference type="EMBL" id="GAG60925.1"/>
    </source>
</evidence>